<dbReference type="KEGG" id="cvn:111116143"/>
<dbReference type="InterPro" id="IPR019791">
    <property type="entry name" value="Haem_peroxidase_animal"/>
</dbReference>
<dbReference type="PROSITE" id="PS50292">
    <property type="entry name" value="PEROXIDASE_3"/>
    <property type="match status" value="1"/>
</dbReference>
<dbReference type="RefSeq" id="XP_022310855.1">
    <property type="nucleotide sequence ID" value="XM_022455147.1"/>
</dbReference>
<dbReference type="Pfam" id="PF03098">
    <property type="entry name" value="An_peroxidase"/>
    <property type="match status" value="1"/>
</dbReference>
<dbReference type="OrthoDB" id="823504at2759"/>
<dbReference type="GO" id="GO:0006979">
    <property type="term" value="P:response to oxidative stress"/>
    <property type="evidence" value="ECO:0007669"/>
    <property type="project" value="InterPro"/>
</dbReference>
<dbReference type="GO" id="GO:0020037">
    <property type="term" value="F:heme binding"/>
    <property type="evidence" value="ECO:0007669"/>
    <property type="project" value="InterPro"/>
</dbReference>
<gene>
    <name evidence="2" type="primary">LOC111116143</name>
</gene>
<dbReference type="InterPro" id="IPR010255">
    <property type="entry name" value="Haem_peroxidase_sf"/>
</dbReference>
<dbReference type="SUPFAM" id="SSF48113">
    <property type="entry name" value="Heme-dependent peroxidases"/>
    <property type="match status" value="1"/>
</dbReference>
<dbReference type="Proteomes" id="UP000694844">
    <property type="component" value="Chromosome 1"/>
</dbReference>
<dbReference type="GeneID" id="111116143"/>
<dbReference type="Gene3D" id="1.10.640.10">
    <property type="entry name" value="Haem peroxidase domain superfamily, animal type"/>
    <property type="match status" value="1"/>
</dbReference>
<reference evidence="1" key="1">
    <citation type="submission" date="2024-06" db="UniProtKB">
        <authorList>
            <consortium name="RefSeq"/>
        </authorList>
    </citation>
    <scope>NUCLEOTIDE SEQUENCE [LARGE SCALE GENOMIC DNA]</scope>
</reference>
<organism evidence="1 2">
    <name type="scientific">Crassostrea virginica</name>
    <name type="common">Eastern oyster</name>
    <dbReference type="NCBI Taxonomy" id="6565"/>
    <lineage>
        <taxon>Eukaryota</taxon>
        <taxon>Metazoa</taxon>
        <taxon>Spiralia</taxon>
        <taxon>Lophotrochozoa</taxon>
        <taxon>Mollusca</taxon>
        <taxon>Bivalvia</taxon>
        <taxon>Autobranchia</taxon>
        <taxon>Pteriomorphia</taxon>
        <taxon>Ostreida</taxon>
        <taxon>Ostreoidea</taxon>
        <taxon>Ostreidae</taxon>
        <taxon>Crassostrea</taxon>
    </lineage>
</organism>
<accession>A0A8B8C5I1</accession>
<name>A0A8B8C5I1_CRAVI</name>
<reference evidence="2" key="2">
    <citation type="submission" date="2025-08" db="UniProtKB">
        <authorList>
            <consortium name="RefSeq"/>
        </authorList>
    </citation>
    <scope>IDENTIFICATION</scope>
    <source>
        <tissue evidence="2">Whole sample</tissue>
    </source>
</reference>
<keyword evidence="1" id="KW-1185">Reference proteome</keyword>
<evidence type="ECO:0000313" key="2">
    <source>
        <dbReference type="RefSeq" id="XP_022310855.1"/>
    </source>
</evidence>
<dbReference type="PANTHER" id="PTHR11475">
    <property type="entry name" value="OXIDASE/PEROXIDASE"/>
    <property type="match status" value="1"/>
</dbReference>
<dbReference type="PANTHER" id="PTHR11475:SF141">
    <property type="entry name" value="CARDINAL"/>
    <property type="match status" value="1"/>
</dbReference>
<dbReference type="AlphaFoldDB" id="A0A8B8C5I1"/>
<evidence type="ECO:0000313" key="1">
    <source>
        <dbReference type="Proteomes" id="UP000694844"/>
    </source>
</evidence>
<dbReference type="InterPro" id="IPR037120">
    <property type="entry name" value="Haem_peroxidase_sf_animal"/>
</dbReference>
<sequence length="309" mass="34957">MKFQYSFSRQNDAEMVVLLSDRAHLLASICKNTARMMNARNAGDVRSMLNDPAHQAMVRQQFTPYCYEHPLCDQRQKYRSPCGACNNLEAPLLGKAFTPFRRIVPSAYDDGVEAPRTLSVLGGSLPSARDVSNAVHRKDITSVNSQLTPFLTTFGQFLDHDFTSTPLMQGENGEIIEDCCSAPDRFECFSIAIPANDPHFRDPARKCMHVVRSDSAPPLDCSVGIRQQQNQRSSYIDGTMIYGFNRAKEDSLRSGQWGYMMVSEDYSNTPGMMPKSREDTCNIKMEDRQAPETQHCFHTETLHCLVWKF</sequence>
<proteinExistence type="predicted"/>
<protein>
    <submittedName>
        <fullName evidence="2">Peroxidase-like protein</fullName>
    </submittedName>
</protein>
<dbReference type="GO" id="GO:0004601">
    <property type="term" value="F:peroxidase activity"/>
    <property type="evidence" value="ECO:0007669"/>
    <property type="project" value="InterPro"/>
</dbReference>